<dbReference type="GO" id="GO:0003677">
    <property type="term" value="F:DNA binding"/>
    <property type="evidence" value="ECO:0007669"/>
    <property type="project" value="UniProtKB-KW"/>
</dbReference>
<feature type="compositionally biased region" description="Basic and acidic residues" evidence="4">
    <location>
        <begin position="192"/>
        <end position="205"/>
    </location>
</feature>
<evidence type="ECO:0000256" key="2">
    <source>
        <dbReference type="ARBA" id="ARBA00023125"/>
    </source>
</evidence>
<dbReference type="PANTHER" id="PTHR45855:SF73">
    <property type="entry name" value="TRANSCRIPTION FACTOR SPATULA"/>
    <property type="match status" value="1"/>
</dbReference>
<dbReference type="PANTHER" id="PTHR45855">
    <property type="entry name" value="TRANSCRIPTION FACTOR PIF1-RELATED"/>
    <property type="match status" value="1"/>
</dbReference>
<dbReference type="GO" id="GO:0046983">
    <property type="term" value="F:protein dimerization activity"/>
    <property type="evidence" value="ECO:0007669"/>
    <property type="project" value="InterPro"/>
</dbReference>
<dbReference type="InterPro" id="IPR031066">
    <property type="entry name" value="bHLH_ALC-like_plant"/>
</dbReference>
<dbReference type="SUPFAM" id="SSF47459">
    <property type="entry name" value="HLH, helix-loop-helix DNA-binding domain"/>
    <property type="match status" value="1"/>
</dbReference>
<dbReference type="AlphaFoldDB" id="A0A834ZG03"/>
<feature type="region of interest" description="Disordered" evidence="4">
    <location>
        <begin position="167"/>
        <end position="205"/>
    </location>
</feature>
<dbReference type="EMBL" id="JABCRI010000006">
    <property type="protein sequence ID" value="KAF8405000.1"/>
    <property type="molecule type" value="Genomic_DNA"/>
</dbReference>
<evidence type="ECO:0000313" key="7">
    <source>
        <dbReference type="Proteomes" id="UP000655225"/>
    </source>
</evidence>
<keyword evidence="1" id="KW-0805">Transcription regulation</keyword>
<organism evidence="6 7">
    <name type="scientific">Tetracentron sinense</name>
    <name type="common">Spur-leaf</name>
    <dbReference type="NCBI Taxonomy" id="13715"/>
    <lineage>
        <taxon>Eukaryota</taxon>
        <taxon>Viridiplantae</taxon>
        <taxon>Streptophyta</taxon>
        <taxon>Embryophyta</taxon>
        <taxon>Tracheophyta</taxon>
        <taxon>Spermatophyta</taxon>
        <taxon>Magnoliopsida</taxon>
        <taxon>Trochodendrales</taxon>
        <taxon>Trochodendraceae</taxon>
        <taxon>Tetracentron</taxon>
    </lineage>
</organism>
<evidence type="ECO:0000259" key="5">
    <source>
        <dbReference type="PROSITE" id="PS50888"/>
    </source>
</evidence>
<dbReference type="Pfam" id="PF00010">
    <property type="entry name" value="HLH"/>
    <property type="match status" value="1"/>
</dbReference>
<dbReference type="OrthoDB" id="690068at2759"/>
<keyword evidence="7" id="KW-1185">Reference proteome</keyword>
<gene>
    <name evidence="6" type="ORF">HHK36_009895</name>
</gene>
<protein>
    <recommendedName>
        <fullName evidence="5">BHLH domain-containing protein</fullName>
    </recommendedName>
</protein>
<evidence type="ECO:0000256" key="3">
    <source>
        <dbReference type="ARBA" id="ARBA00023163"/>
    </source>
</evidence>
<name>A0A834ZG03_TETSI</name>
<dbReference type="InterPro" id="IPR011598">
    <property type="entry name" value="bHLH_dom"/>
</dbReference>
<dbReference type="Proteomes" id="UP000655225">
    <property type="component" value="Unassembled WGS sequence"/>
</dbReference>
<keyword evidence="3" id="KW-0804">Transcription</keyword>
<proteinExistence type="predicted"/>
<dbReference type="GO" id="GO:0005634">
    <property type="term" value="C:nucleus"/>
    <property type="evidence" value="ECO:0007669"/>
    <property type="project" value="TreeGrafter"/>
</dbReference>
<sequence length="328" mass="36010">MADMYDTSCSSPPPPSLLESDEISLFLHHLLHSSSSSSMFDKAKHVQSFALPPPPPPPPPMFSTSTAEYCHVKTPPEDLHRPCRSTGLFDLDCRVRDGTSTAESSAAVDSSSALICSSSGVYFPADVKYSSGNTSSYFRTADSDAITAPVERMKFPADNDLDVYDCESEEGLEASEGPSEPIPPRASSKRSRAAEVHNLSEKRRRSRINEKMKALQNLIPNSNKFLPAIVANVDQSLITLFAALFGLHDVINEKWVKSASYVLTWSTAAYPTASSANGLSMELLSKQSYAVDLDHFDGYCICHEPNHMLIEHSVDLFLMVSYFEKVAE</sequence>
<comment type="caution">
    <text evidence="6">The sequence shown here is derived from an EMBL/GenBank/DDBJ whole genome shotgun (WGS) entry which is preliminary data.</text>
</comment>
<evidence type="ECO:0000313" key="6">
    <source>
        <dbReference type="EMBL" id="KAF8405000.1"/>
    </source>
</evidence>
<dbReference type="Gene3D" id="4.10.280.10">
    <property type="entry name" value="Helix-loop-helix DNA-binding domain"/>
    <property type="match status" value="1"/>
</dbReference>
<reference evidence="6 7" key="1">
    <citation type="submission" date="2020-04" db="EMBL/GenBank/DDBJ databases">
        <title>Plant Genome Project.</title>
        <authorList>
            <person name="Zhang R.-G."/>
        </authorList>
    </citation>
    <scope>NUCLEOTIDE SEQUENCE [LARGE SCALE GENOMIC DNA]</scope>
    <source>
        <strain evidence="6">YNK0</strain>
        <tissue evidence="6">Leaf</tissue>
    </source>
</reference>
<dbReference type="InterPro" id="IPR036638">
    <property type="entry name" value="HLH_DNA-bd_sf"/>
</dbReference>
<evidence type="ECO:0000256" key="1">
    <source>
        <dbReference type="ARBA" id="ARBA00023015"/>
    </source>
</evidence>
<dbReference type="PROSITE" id="PS50888">
    <property type="entry name" value="BHLH"/>
    <property type="match status" value="1"/>
</dbReference>
<accession>A0A834ZG03</accession>
<feature type="domain" description="BHLH" evidence="5">
    <location>
        <begin position="192"/>
        <end position="244"/>
    </location>
</feature>
<keyword evidence="2" id="KW-0238">DNA-binding</keyword>
<evidence type="ECO:0000256" key="4">
    <source>
        <dbReference type="SAM" id="MobiDB-lite"/>
    </source>
</evidence>